<proteinExistence type="predicted"/>
<reference evidence="2" key="2">
    <citation type="journal article" date="2008" name="Nucleic Acids Res.">
        <title>The rice annotation project database (RAP-DB): 2008 update.</title>
        <authorList>
            <consortium name="The rice annotation project (RAP)"/>
        </authorList>
    </citation>
    <scope>GENOME REANNOTATION</scope>
    <source>
        <strain evidence="2">cv. Nipponbare</strain>
    </source>
</reference>
<name>Q6Z6N0_ORYSJ</name>
<evidence type="ECO:0000313" key="1">
    <source>
        <dbReference type="EMBL" id="BAC83650.1"/>
    </source>
</evidence>
<reference evidence="2" key="1">
    <citation type="journal article" date="2005" name="Nature">
        <title>The map-based sequence of the rice genome.</title>
        <authorList>
            <consortium name="International rice genome sequencing project (IRGSP)"/>
            <person name="Matsumoto T."/>
            <person name="Wu J."/>
            <person name="Kanamori H."/>
            <person name="Katayose Y."/>
            <person name="Fujisawa M."/>
            <person name="Namiki N."/>
            <person name="Mizuno H."/>
            <person name="Yamamoto K."/>
            <person name="Antonio B.A."/>
            <person name="Baba T."/>
            <person name="Sakata K."/>
            <person name="Nagamura Y."/>
            <person name="Aoki H."/>
            <person name="Arikawa K."/>
            <person name="Arita K."/>
            <person name="Bito T."/>
            <person name="Chiden Y."/>
            <person name="Fujitsuka N."/>
            <person name="Fukunaka R."/>
            <person name="Hamada M."/>
            <person name="Harada C."/>
            <person name="Hayashi A."/>
            <person name="Hijishita S."/>
            <person name="Honda M."/>
            <person name="Hosokawa S."/>
            <person name="Ichikawa Y."/>
            <person name="Idonuma A."/>
            <person name="Iijima M."/>
            <person name="Ikeda M."/>
            <person name="Ikeno M."/>
            <person name="Ito K."/>
            <person name="Ito S."/>
            <person name="Ito T."/>
            <person name="Ito Y."/>
            <person name="Ito Y."/>
            <person name="Iwabuchi A."/>
            <person name="Kamiya K."/>
            <person name="Karasawa W."/>
            <person name="Kurita K."/>
            <person name="Katagiri S."/>
            <person name="Kikuta A."/>
            <person name="Kobayashi H."/>
            <person name="Kobayashi N."/>
            <person name="Machita K."/>
            <person name="Maehara T."/>
            <person name="Masukawa M."/>
            <person name="Mizubayashi T."/>
            <person name="Mukai Y."/>
            <person name="Nagasaki H."/>
            <person name="Nagata Y."/>
            <person name="Naito S."/>
            <person name="Nakashima M."/>
            <person name="Nakama Y."/>
            <person name="Nakamichi Y."/>
            <person name="Nakamura M."/>
            <person name="Meguro A."/>
            <person name="Negishi M."/>
            <person name="Ohta I."/>
            <person name="Ohta T."/>
            <person name="Okamoto M."/>
            <person name="Ono N."/>
            <person name="Saji S."/>
            <person name="Sakaguchi M."/>
            <person name="Sakai K."/>
            <person name="Shibata M."/>
            <person name="Shimokawa T."/>
            <person name="Song J."/>
            <person name="Takazaki Y."/>
            <person name="Terasawa K."/>
            <person name="Tsugane M."/>
            <person name="Tsuji K."/>
            <person name="Ueda S."/>
            <person name="Waki K."/>
            <person name="Yamagata H."/>
            <person name="Yamamoto M."/>
            <person name="Yamamoto S."/>
            <person name="Yamane H."/>
            <person name="Yoshiki S."/>
            <person name="Yoshihara R."/>
            <person name="Yukawa K."/>
            <person name="Zhong H."/>
            <person name="Yano M."/>
            <person name="Yuan Q."/>
            <person name="Ouyang S."/>
            <person name="Liu J."/>
            <person name="Jones K.M."/>
            <person name="Gansberger K."/>
            <person name="Moffat K."/>
            <person name="Hill J."/>
            <person name="Bera J."/>
            <person name="Fadrosh D."/>
            <person name="Jin S."/>
            <person name="Johri S."/>
            <person name="Kim M."/>
            <person name="Overton L."/>
            <person name="Reardon M."/>
            <person name="Tsitrin T."/>
            <person name="Vuong H."/>
            <person name="Weaver B."/>
            <person name="Ciecko A."/>
            <person name="Tallon L."/>
            <person name="Jackson J."/>
            <person name="Pai G."/>
            <person name="Aken S.V."/>
            <person name="Utterback T."/>
            <person name="Reidmuller S."/>
            <person name="Feldblyum T."/>
            <person name="Hsiao J."/>
            <person name="Zismann V."/>
            <person name="Iobst S."/>
            <person name="de Vazeille A.R."/>
            <person name="Buell C.R."/>
            <person name="Ying K."/>
            <person name="Li Y."/>
            <person name="Lu T."/>
            <person name="Huang Y."/>
            <person name="Zhao Q."/>
            <person name="Feng Q."/>
            <person name="Zhang L."/>
            <person name="Zhu J."/>
            <person name="Weng Q."/>
            <person name="Mu J."/>
            <person name="Lu Y."/>
            <person name="Fan D."/>
            <person name="Liu Y."/>
            <person name="Guan J."/>
            <person name="Zhang Y."/>
            <person name="Yu S."/>
            <person name="Liu X."/>
            <person name="Zhang Y."/>
            <person name="Hong G."/>
            <person name="Han B."/>
            <person name="Choisne N."/>
            <person name="Demange N."/>
            <person name="Orjeda G."/>
            <person name="Samain S."/>
            <person name="Cattolico L."/>
            <person name="Pelletier E."/>
            <person name="Couloux A."/>
            <person name="Segurens B."/>
            <person name="Wincker P."/>
            <person name="D'Hont A."/>
            <person name="Scarpelli C."/>
            <person name="Weissenbach J."/>
            <person name="Salanoubat M."/>
            <person name="Quetier F."/>
            <person name="Yu Y."/>
            <person name="Kim H.R."/>
            <person name="Rambo T."/>
            <person name="Currie J."/>
            <person name="Collura K."/>
            <person name="Luo M."/>
            <person name="Yang T."/>
            <person name="Ammiraju J.S.S."/>
            <person name="Engler F."/>
            <person name="Soderlund C."/>
            <person name="Wing R.A."/>
            <person name="Palmer L.E."/>
            <person name="de la Bastide M."/>
            <person name="Spiegel L."/>
            <person name="Nascimento L."/>
            <person name="Zutavern T."/>
            <person name="O'Shaughnessy A."/>
            <person name="Dike S."/>
            <person name="Dedhia N."/>
            <person name="Preston R."/>
            <person name="Balija V."/>
            <person name="McCombie W.R."/>
            <person name="Chow T."/>
            <person name="Chen H."/>
            <person name="Chung M."/>
            <person name="Chen C."/>
            <person name="Shaw J."/>
            <person name="Wu H."/>
            <person name="Hsiao K."/>
            <person name="Chao Y."/>
            <person name="Chu M."/>
            <person name="Cheng C."/>
            <person name="Hour A."/>
            <person name="Lee P."/>
            <person name="Lin S."/>
            <person name="Lin Y."/>
            <person name="Liou J."/>
            <person name="Liu S."/>
            <person name="Hsing Y."/>
            <person name="Raghuvanshi S."/>
            <person name="Mohanty A."/>
            <person name="Bharti A.K."/>
            <person name="Gaur A."/>
            <person name="Gupta V."/>
            <person name="Kumar D."/>
            <person name="Ravi V."/>
            <person name="Vij S."/>
            <person name="Kapur A."/>
            <person name="Khurana P."/>
            <person name="Khurana P."/>
            <person name="Khurana J.P."/>
            <person name="Tyagi A.K."/>
            <person name="Gaikwad K."/>
            <person name="Singh A."/>
            <person name="Dalal V."/>
            <person name="Srivastava S."/>
            <person name="Dixit A."/>
            <person name="Pal A.K."/>
            <person name="Ghazi I.A."/>
            <person name="Yadav M."/>
            <person name="Pandit A."/>
            <person name="Bhargava A."/>
            <person name="Sureshbabu K."/>
            <person name="Batra K."/>
            <person name="Sharma T.R."/>
            <person name="Mohapatra T."/>
            <person name="Singh N.K."/>
            <person name="Messing J."/>
            <person name="Nelson A.B."/>
            <person name="Fuks G."/>
            <person name="Kavchok S."/>
            <person name="Keizer G."/>
            <person name="Linton E."/>
            <person name="Llaca V."/>
            <person name="Song R."/>
            <person name="Tanyolac B."/>
            <person name="Young S."/>
            <person name="Ho-Il K."/>
            <person name="Hahn J.H."/>
            <person name="Sangsakoo G."/>
            <person name="Vanavichit A."/>
            <person name="de Mattos Luiz.A.T."/>
            <person name="Zimmer P.D."/>
            <person name="Malone G."/>
            <person name="Dellagostin O."/>
            <person name="de Oliveira A.C."/>
            <person name="Bevan M."/>
            <person name="Bancroft I."/>
            <person name="Minx P."/>
            <person name="Cordum H."/>
            <person name="Wilson R."/>
            <person name="Cheng Z."/>
            <person name="Jin W."/>
            <person name="Jiang J."/>
            <person name="Leong S.A."/>
            <person name="Iwama H."/>
            <person name="Gojobori T."/>
            <person name="Itoh T."/>
            <person name="Niimura Y."/>
            <person name="Fujii Y."/>
            <person name="Habara T."/>
            <person name="Sakai H."/>
            <person name="Sato Y."/>
            <person name="Wilson G."/>
            <person name="Kumar K."/>
            <person name="McCouch S."/>
            <person name="Juretic N."/>
            <person name="Hoen D."/>
            <person name="Wright S."/>
            <person name="Bruskiewich R."/>
            <person name="Bureau T."/>
            <person name="Miyao A."/>
            <person name="Hirochika H."/>
            <person name="Nishikawa T."/>
            <person name="Kadowaki K."/>
            <person name="Sugiura M."/>
            <person name="Burr B."/>
            <person name="Sasaki T."/>
        </authorList>
    </citation>
    <scope>NUCLEOTIDE SEQUENCE [LARGE SCALE GENOMIC DNA]</scope>
    <source>
        <strain evidence="2">cv. Nipponbare</strain>
    </source>
</reference>
<dbReference type="AlphaFoldDB" id="Q6Z6N0"/>
<sequence length="126" mass="13859">MIISWSYELRIDPFKSLNSSSFRRFPKRGSRPLPKVRKAVLSEQGKLHELRPGSRDVMAQGWCPAAGGSVLPACPGGSGRRWDWVGGMVGLGWLGTSWDPGSGCQFGLNHRRPWVKAGSFGQLSDF</sequence>
<organism evidence="1 2">
    <name type="scientific">Oryza sativa subsp. japonica</name>
    <name type="common">Rice</name>
    <dbReference type="NCBI Taxonomy" id="39947"/>
    <lineage>
        <taxon>Eukaryota</taxon>
        <taxon>Viridiplantae</taxon>
        <taxon>Streptophyta</taxon>
        <taxon>Embryophyta</taxon>
        <taxon>Tracheophyta</taxon>
        <taxon>Spermatophyta</taxon>
        <taxon>Magnoliopsida</taxon>
        <taxon>Liliopsida</taxon>
        <taxon>Poales</taxon>
        <taxon>Poaceae</taxon>
        <taxon>BOP clade</taxon>
        <taxon>Oryzoideae</taxon>
        <taxon>Oryzeae</taxon>
        <taxon>Oryzinae</taxon>
        <taxon>Oryza</taxon>
        <taxon>Oryza sativa</taxon>
    </lineage>
</organism>
<evidence type="ECO:0000313" key="2">
    <source>
        <dbReference type="Proteomes" id="UP000000763"/>
    </source>
</evidence>
<dbReference type="EMBL" id="AP004990">
    <property type="protein sequence ID" value="BAC83650.1"/>
    <property type="molecule type" value="Genomic_DNA"/>
</dbReference>
<accession>Q6Z6N0</accession>
<gene>
    <name evidence="1" type="primary">OSJNBa0007H12.31</name>
</gene>
<dbReference type="Proteomes" id="UP000000763">
    <property type="component" value="Chromosome 7"/>
</dbReference>
<protein>
    <submittedName>
        <fullName evidence="1">Uncharacterized protein</fullName>
    </submittedName>
</protein>